<comment type="caution">
    <text evidence="2">The sequence shown here is derived from an EMBL/GenBank/DDBJ whole genome shotgun (WGS) entry which is preliminary data.</text>
</comment>
<protein>
    <recommendedName>
        <fullName evidence="5">Damage-inducible protein DinB</fullName>
    </recommendedName>
</protein>
<dbReference type="SUPFAM" id="SSF109854">
    <property type="entry name" value="DinB/YfiT-like putative metalloenzymes"/>
    <property type="match status" value="1"/>
</dbReference>
<evidence type="ECO:0000256" key="1">
    <source>
        <dbReference type="ARBA" id="ARBA00022723"/>
    </source>
</evidence>
<gene>
    <name evidence="3" type="ORF">FNK824_LOCUS34871</name>
    <name evidence="2" type="ORF">SEV965_LOCUS26877</name>
</gene>
<dbReference type="GO" id="GO:0046872">
    <property type="term" value="F:metal ion binding"/>
    <property type="evidence" value="ECO:0007669"/>
    <property type="project" value="UniProtKB-KW"/>
</dbReference>
<organism evidence="2 4">
    <name type="scientific">Rotaria sordida</name>
    <dbReference type="NCBI Taxonomy" id="392033"/>
    <lineage>
        <taxon>Eukaryota</taxon>
        <taxon>Metazoa</taxon>
        <taxon>Spiralia</taxon>
        <taxon>Gnathifera</taxon>
        <taxon>Rotifera</taxon>
        <taxon>Eurotatoria</taxon>
        <taxon>Bdelloidea</taxon>
        <taxon>Philodinida</taxon>
        <taxon>Philodinidae</taxon>
        <taxon>Rotaria</taxon>
    </lineage>
</organism>
<reference evidence="2" key="1">
    <citation type="submission" date="2021-02" db="EMBL/GenBank/DDBJ databases">
        <authorList>
            <person name="Nowell W R."/>
        </authorList>
    </citation>
    <scope>NUCLEOTIDE SEQUENCE</scope>
</reference>
<dbReference type="EMBL" id="CAJNOU010002339">
    <property type="protein sequence ID" value="CAF1312650.1"/>
    <property type="molecule type" value="Genomic_DNA"/>
</dbReference>
<evidence type="ECO:0000313" key="2">
    <source>
        <dbReference type="EMBL" id="CAF1312650.1"/>
    </source>
</evidence>
<name>A0A815EN92_9BILA</name>
<evidence type="ECO:0000313" key="4">
    <source>
        <dbReference type="Proteomes" id="UP000663889"/>
    </source>
</evidence>
<dbReference type="Pfam" id="PF05163">
    <property type="entry name" value="DinB"/>
    <property type="match status" value="1"/>
</dbReference>
<dbReference type="AlphaFoldDB" id="A0A815EN92"/>
<keyword evidence="1" id="KW-0479">Metal-binding</keyword>
<dbReference type="Proteomes" id="UP000663889">
    <property type="component" value="Unassembled WGS sequence"/>
</dbReference>
<dbReference type="PANTHER" id="PTHR37302">
    <property type="entry name" value="SLR1116 PROTEIN"/>
    <property type="match status" value="1"/>
</dbReference>
<evidence type="ECO:0000313" key="3">
    <source>
        <dbReference type="EMBL" id="CAF4174550.1"/>
    </source>
</evidence>
<accession>A0A815EN92</accession>
<sequence length="195" mass="22932">MNAYKQHFLRMAIYNRWAFRQLYNKLNEHISDENYHANSSLFFRSIHGTLVHLLLSNKIWHARLTNPSLFPLNDEQYPFELSSYWSRSASDLEQAVTNRKDLHQRIFIECDRLIDYIKQLNSESLMMEESFTYFDIKGKTCKRNRAEALDHIFNHNTHHRGQITGAITKYGGRDASPVLDLVAMSANEYNIINST</sequence>
<dbReference type="InterPro" id="IPR007837">
    <property type="entry name" value="DinB"/>
</dbReference>
<proteinExistence type="predicted"/>
<dbReference type="Gene3D" id="1.20.120.450">
    <property type="entry name" value="dinb family like domain"/>
    <property type="match status" value="1"/>
</dbReference>
<dbReference type="InterPro" id="IPR034660">
    <property type="entry name" value="DinB/YfiT-like"/>
</dbReference>
<dbReference type="PANTHER" id="PTHR37302:SF1">
    <property type="entry name" value="PROTEIN DINB"/>
    <property type="match status" value="1"/>
</dbReference>
<dbReference type="Proteomes" id="UP000663874">
    <property type="component" value="Unassembled WGS sequence"/>
</dbReference>
<dbReference type="EMBL" id="CAJOBE010014149">
    <property type="protein sequence ID" value="CAF4174550.1"/>
    <property type="molecule type" value="Genomic_DNA"/>
</dbReference>
<evidence type="ECO:0008006" key="5">
    <source>
        <dbReference type="Google" id="ProtNLM"/>
    </source>
</evidence>